<comment type="caution">
    <text evidence="1">The sequence shown here is derived from an EMBL/GenBank/DDBJ whole genome shotgun (WGS) entry which is preliminary data.</text>
</comment>
<dbReference type="Pfam" id="PF06348">
    <property type="entry name" value="DUF1059"/>
    <property type="match status" value="1"/>
</dbReference>
<reference evidence="1 2" key="1">
    <citation type="journal article" date="2016" name="Nat. Commun.">
        <title>Thousands of microbial genomes shed light on interconnected biogeochemical processes in an aquifer system.</title>
        <authorList>
            <person name="Anantharaman K."/>
            <person name="Brown C.T."/>
            <person name="Hug L.A."/>
            <person name="Sharon I."/>
            <person name="Castelle C.J."/>
            <person name="Probst A.J."/>
            <person name="Thomas B.C."/>
            <person name="Singh A."/>
            <person name="Wilkins M.J."/>
            <person name="Karaoz U."/>
            <person name="Brodie E.L."/>
            <person name="Williams K.H."/>
            <person name="Hubbard S.S."/>
            <person name="Banfield J.F."/>
        </authorList>
    </citation>
    <scope>NUCLEOTIDE SEQUENCE [LARGE SCALE GENOMIC DNA]</scope>
</reference>
<accession>A0A1F6CDZ6</accession>
<dbReference type="EMBL" id="MFKQ01000011">
    <property type="protein sequence ID" value="OGG47399.1"/>
    <property type="molecule type" value="Genomic_DNA"/>
</dbReference>
<dbReference type="InterPro" id="IPR009409">
    <property type="entry name" value="DUF1059"/>
</dbReference>
<protein>
    <submittedName>
        <fullName evidence="1">DUF1059 domain-containing protein</fullName>
    </submittedName>
</protein>
<proteinExistence type="predicted"/>
<gene>
    <name evidence="1" type="ORF">A2671_01110</name>
</gene>
<evidence type="ECO:0000313" key="1">
    <source>
        <dbReference type="EMBL" id="OGG47399.1"/>
    </source>
</evidence>
<organism evidence="1 2">
    <name type="scientific">Candidatus Kaiserbacteria bacterium RIFCSPHIGHO2_01_FULL_49_13</name>
    <dbReference type="NCBI Taxonomy" id="1798477"/>
    <lineage>
        <taxon>Bacteria</taxon>
        <taxon>Candidatus Kaiseribacteriota</taxon>
    </lineage>
</organism>
<dbReference type="AlphaFoldDB" id="A0A1F6CDZ6"/>
<evidence type="ECO:0000313" key="2">
    <source>
        <dbReference type="Proteomes" id="UP000178344"/>
    </source>
</evidence>
<name>A0A1F6CDZ6_9BACT</name>
<dbReference type="Proteomes" id="UP000178344">
    <property type="component" value="Unassembled WGS sequence"/>
</dbReference>
<sequence length="67" mass="7576">MARKIADCRKMPSESNCSVTVAGTEEEVVPLAAYHMSTVHQHEDTPELRETIREALEDDNEDSEDEE</sequence>